<dbReference type="GO" id="GO:0032259">
    <property type="term" value="P:methylation"/>
    <property type="evidence" value="ECO:0007669"/>
    <property type="project" value="UniProtKB-KW"/>
</dbReference>
<dbReference type="Gene3D" id="3.40.50.150">
    <property type="entry name" value="Vaccinia Virus protein VP39"/>
    <property type="match status" value="1"/>
</dbReference>
<comment type="caution">
    <text evidence="1">The sequence shown here is derived from an EMBL/GenBank/DDBJ whole genome shotgun (WGS) entry which is preliminary data.</text>
</comment>
<dbReference type="SUPFAM" id="SSF53335">
    <property type="entry name" value="S-adenosyl-L-methionine-dependent methyltransferases"/>
    <property type="match status" value="1"/>
</dbReference>
<dbReference type="AlphaFoldDB" id="A0A645A8C9"/>
<protein>
    <submittedName>
        <fullName evidence="1">Ubiquinone biosynthesis O-methyltransferase</fullName>
        <ecNumber evidence="1">2.1.1.222</ecNumber>
    </submittedName>
</protein>
<dbReference type="EMBL" id="VSSQ01012528">
    <property type="protein sequence ID" value="MPM49445.1"/>
    <property type="molecule type" value="Genomic_DNA"/>
</dbReference>
<organism evidence="1">
    <name type="scientific">bioreactor metagenome</name>
    <dbReference type="NCBI Taxonomy" id="1076179"/>
    <lineage>
        <taxon>unclassified sequences</taxon>
        <taxon>metagenomes</taxon>
        <taxon>ecological metagenomes</taxon>
    </lineage>
</organism>
<sequence>MFSLDNLVEADRRPAPYEPGAEMWNDVYISKMMLEAHLSEDTDAASYMPSKIRAICDFLPQRMGLTEGSKIIDLGCGPGLYCDLLAKKGFGMTGLDASQNSIRYAKAHCGDQKTCYVCQSYLTPLGEGAYDAALMISEDYGVLSPENRRLLLQNIHTALKPRGYFAFDVSSLAAFEGRKESAAPKWYAVDGAGFWRGHSHFVLEKTFFYPEIPALCDLYAVLDDEVKVTRVWQTFFSGGSIAAELEEAGFEVESLYSNLWGGEYRDDAPTVGVICKKS</sequence>
<dbReference type="CDD" id="cd02440">
    <property type="entry name" value="AdoMet_MTases"/>
    <property type="match status" value="1"/>
</dbReference>
<keyword evidence="1" id="KW-0489">Methyltransferase</keyword>
<reference evidence="1" key="1">
    <citation type="submission" date="2019-08" db="EMBL/GenBank/DDBJ databases">
        <authorList>
            <person name="Kucharzyk K."/>
            <person name="Murdoch R.W."/>
            <person name="Higgins S."/>
            <person name="Loffler F."/>
        </authorList>
    </citation>
    <scope>NUCLEOTIDE SEQUENCE</scope>
</reference>
<dbReference type="InterPro" id="IPR029063">
    <property type="entry name" value="SAM-dependent_MTases_sf"/>
</dbReference>
<evidence type="ECO:0000313" key="1">
    <source>
        <dbReference type="EMBL" id="MPM49445.1"/>
    </source>
</evidence>
<dbReference type="EC" id="2.1.1.222" evidence="1"/>
<proteinExistence type="predicted"/>
<keyword evidence="1" id="KW-0830">Ubiquinone</keyword>
<dbReference type="GO" id="GO:0102208">
    <property type="term" value="F:2-polyprenyl-6-hydroxyphenol methylase activity"/>
    <property type="evidence" value="ECO:0007669"/>
    <property type="project" value="UniProtKB-EC"/>
</dbReference>
<dbReference type="Pfam" id="PF13489">
    <property type="entry name" value="Methyltransf_23"/>
    <property type="match status" value="1"/>
</dbReference>
<gene>
    <name evidence="1" type="primary">ubiG_39</name>
    <name evidence="1" type="ORF">SDC9_96175</name>
</gene>
<accession>A0A645A8C9</accession>
<name>A0A645A8C9_9ZZZZ</name>
<keyword evidence="1" id="KW-0808">Transferase</keyword>
<dbReference type="PANTHER" id="PTHR43861">
    <property type="entry name" value="TRANS-ACONITATE 2-METHYLTRANSFERASE-RELATED"/>
    <property type="match status" value="1"/>
</dbReference>